<keyword evidence="1" id="KW-1133">Transmembrane helix</keyword>
<feature type="transmembrane region" description="Helical" evidence="1">
    <location>
        <begin position="194"/>
        <end position="213"/>
    </location>
</feature>
<accession>A0A7W7ISG8</accession>
<comment type="caution">
    <text evidence="3">The sequence shown here is derived from an EMBL/GenBank/DDBJ whole genome shotgun (WGS) entry which is preliminary data.</text>
</comment>
<dbReference type="Pfam" id="PF07853">
    <property type="entry name" value="DUF1648"/>
    <property type="match status" value="1"/>
</dbReference>
<dbReference type="Proteomes" id="UP000539957">
    <property type="component" value="Unassembled WGS sequence"/>
</dbReference>
<dbReference type="PANTHER" id="PTHR37810:SF5">
    <property type="entry name" value="IMMUNITY PROTEIN SDPI"/>
    <property type="match status" value="1"/>
</dbReference>
<feature type="transmembrane region" description="Helical" evidence="1">
    <location>
        <begin position="54"/>
        <end position="72"/>
    </location>
</feature>
<reference evidence="3 4" key="1">
    <citation type="submission" date="2020-08" db="EMBL/GenBank/DDBJ databases">
        <title>Functional genomics of gut bacteria from endangered species of beetles.</title>
        <authorList>
            <person name="Carlos-Shanley C."/>
        </authorList>
    </citation>
    <scope>NUCLEOTIDE SEQUENCE [LARGE SCALE GENOMIC DNA]</scope>
    <source>
        <strain evidence="3 4">S00123</strain>
    </source>
</reference>
<keyword evidence="4" id="KW-1185">Reference proteome</keyword>
<feature type="domain" description="DUF1648" evidence="2">
    <location>
        <begin position="18"/>
        <end position="61"/>
    </location>
</feature>
<evidence type="ECO:0000313" key="4">
    <source>
        <dbReference type="Proteomes" id="UP000539957"/>
    </source>
</evidence>
<sequence length="225" mass="23862">MMKNPTLADTAAAIVSLLILTGAVWIAIYGPETPIPVHFDAAGQANRYGSRYEVAAVLAGLALLNLLVAWMTGRQAASVADPVRRKGLQRGQWLSVLIMGAVAAFIAWASLGPAAASGVSHPGVAMAFTAFILLITGAVLGRVSPNPFIGVKTPWAYKSRLAWDRSNRLAGRLMFWLGAAGLIASPFAPQPAGMITLLAAVLIAAVWSGFESWRVWRTAPDRQPF</sequence>
<dbReference type="InterPro" id="IPR012867">
    <property type="entry name" value="DUF1648"/>
</dbReference>
<dbReference type="Pfam" id="PF13630">
    <property type="entry name" value="SdpI"/>
    <property type="match status" value="1"/>
</dbReference>
<feature type="transmembrane region" description="Helical" evidence="1">
    <location>
        <begin position="123"/>
        <end position="143"/>
    </location>
</feature>
<dbReference type="GO" id="GO:0009636">
    <property type="term" value="P:response to toxic substance"/>
    <property type="evidence" value="ECO:0007669"/>
    <property type="project" value="TreeGrafter"/>
</dbReference>
<feature type="transmembrane region" description="Helical" evidence="1">
    <location>
        <begin position="93"/>
        <end position="111"/>
    </location>
</feature>
<evidence type="ECO:0000313" key="3">
    <source>
        <dbReference type="EMBL" id="MBB4799733.1"/>
    </source>
</evidence>
<dbReference type="EMBL" id="JACHKY010000007">
    <property type="protein sequence ID" value="MBB4799733.1"/>
    <property type="molecule type" value="Genomic_DNA"/>
</dbReference>
<dbReference type="AlphaFoldDB" id="A0A7W7ISG8"/>
<evidence type="ECO:0000259" key="2">
    <source>
        <dbReference type="Pfam" id="PF07853"/>
    </source>
</evidence>
<protein>
    <submittedName>
        <fullName evidence="3">Putative membrane protein</fullName>
    </submittedName>
</protein>
<dbReference type="RefSeq" id="WP_260398573.1">
    <property type="nucleotide sequence ID" value="NZ_JACHKY010000007.1"/>
</dbReference>
<dbReference type="InterPro" id="IPR026272">
    <property type="entry name" value="SdpI"/>
</dbReference>
<dbReference type="PANTHER" id="PTHR37810">
    <property type="entry name" value="IMMUNITY PROTEIN SDPI"/>
    <property type="match status" value="1"/>
</dbReference>
<dbReference type="PIRSF" id="PIRSF038959">
    <property type="entry name" value="SdpI"/>
    <property type="match status" value="1"/>
</dbReference>
<proteinExistence type="predicted"/>
<feature type="transmembrane region" description="Helical" evidence="1">
    <location>
        <begin position="169"/>
        <end position="188"/>
    </location>
</feature>
<dbReference type="InterPro" id="IPR025962">
    <property type="entry name" value="SdpI/YhfL"/>
</dbReference>
<feature type="transmembrane region" description="Helical" evidence="1">
    <location>
        <begin position="7"/>
        <end position="28"/>
    </location>
</feature>
<evidence type="ECO:0000256" key="1">
    <source>
        <dbReference type="SAM" id="Phobius"/>
    </source>
</evidence>
<organism evidence="3 4">
    <name type="scientific">Brevundimonas bullata</name>
    <dbReference type="NCBI Taxonomy" id="13160"/>
    <lineage>
        <taxon>Bacteria</taxon>
        <taxon>Pseudomonadati</taxon>
        <taxon>Pseudomonadota</taxon>
        <taxon>Alphaproteobacteria</taxon>
        <taxon>Caulobacterales</taxon>
        <taxon>Caulobacteraceae</taxon>
        <taxon>Brevundimonas</taxon>
    </lineage>
</organism>
<keyword evidence="1" id="KW-0812">Transmembrane</keyword>
<name>A0A7W7ISG8_9CAUL</name>
<keyword evidence="1" id="KW-0472">Membrane</keyword>
<gene>
    <name evidence="3" type="ORF">HNP32_003493</name>
</gene>